<evidence type="ECO:0000256" key="1">
    <source>
        <dbReference type="ARBA" id="ARBA00022723"/>
    </source>
</evidence>
<dbReference type="InterPro" id="IPR008775">
    <property type="entry name" value="Phytyl_CoA_dOase-like"/>
</dbReference>
<dbReference type="EMBL" id="UINC01033769">
    <property type="protein sequence ID" value="SVB23557.1"/>
    <property type="molecule type" value="Genomic_DNA"/>
</dbReference>
<evidence type="ECO:0000313" key="3">
    <source>
        <dbReference type="EMBL" id="SVB23557.1"/>
    </source>
</evidence>
<accession>A0A382CE03</accession>
<keyword evidence="2" id="KW-0408">Iron</keyword>
<reference evidence="3" key="1">
    <citation type="submission" date="2018-05" db="EMBL/GenBank/DDBJ databases">
        <authorList>
            <person name="Lanie J.A."/>
            <person name="Ng W.-L."/>
            <person name="Kazmierczak K.M."/>
            <person name="Andrzejewski T.M."/>
            <person name="Davidsen T.M."/>
            <person name="Wayne K.J."/>
            <person name="Tettelin H."/>
            <person name="Glass J.I."/>
            <person name="Rusch D."/>
            <person name="Podicherti R."/>
            <person name="Tsui H.-C.T."/>
            <person name="Winkler M.E."/>
        </authorList>
    </citation>
    <scope>NUCLEOTIDE SEQUENCE</scope>
</reference>
<dbReference type="PANTHER" id="PTHR20883">
    <property type="entry name" value="PHYTANOYL-COA DIOXYGENASE DOMAIN CONTAINING 1"/>
    <property type="match status" value="1"/>
</dbReference>
<dbReference type="PANTHER" id="PTHR20883:SF15">
    <property type="entry name" value="PHYTANOYL-COA DIOXYGENASE DOMAIN-CONTAINING PROTEIN 1"/>
    <property type="match status" value="1"/>
</dbReference>
<evidence type="ECO:0008006" key="4">
    <source>
        <dbReference type="Google" id="ProtNLM"/>
    </source>
</evidence>
<sequence>MALAEMTDREKFLFDLQGFLVVPGFLSQGELDSLNTAVDASFDRRGEDGNSNIADSETLGGTHKRGMYSGMLSWPKPHCQPFRDLIVHTKAIPYLNTIHGRGWRLDHSPFILTSDYGTEGLVIHGSTDRHFDGAQYYTYRNGRMRCGMVVLQYQLADVFEGDGGLCVIPGSHKANFSCPQKVREWEIDKNVVYNVPCKAGDLVIFSESTLHGTIPWSATDRERRSLLIRYSPKYLHFAGGYYDTEFPEWVNELTEAQRSVLDPPYIYNRPLIEDDGKTVVRPRREG</sequence>
<evidence type="ECO:0000256" key="2">
    <source>
        <dbReference type="ARBA" id="ARBA00023004"/>
    </source>
</evidence>
<name>A0A382CE03_9ZZZZ</name>
<organism evidence="3">
    <name type="scientific">marine metagenome</name>
    <dbReference type="NCBI Taxonomy" id="408172"/>
    <lineage>
        <taxon>unclassified sequences</taxon>
        <taxon>metagenomes</taxon>
        <taxon>ecological metagenomes</taxon>
    </lineage>
</organism>
<dbReference type="Pfam" id="PF05721">
    <property type="entry name" value="PhyH"/>
    <property type="match status" value="1"/>
</dbReference>
<dbReference type="GO" id="GO:0046872">
    <property type="term" value="F:metal ion binding"/>
    <property type="evidence" value="ECO:0007669"/>
    <property type="project" value="UniProtKB-KW"/>
</dbReference>
<keyword evidence="1" id="KW-0479">Metal-binding</keyword>
<dbReference type="SUPFAM" id="SSF51197">
    <property type="entry name" value="Clavaminate synthase-like"/>
    <property type="match status" value="1"/>
</dbReference>
<dbReference type="Gene3D" id="2.60.120.620">
    <property type="entry name" value="q2cbj1_9rhob like domain"/>
    <property type="match status" value="1"/>
</dbReference>
<protein>
    <recommendedName>
        <fullName evidence="4">Phytanoyl-CoA dioxygenase family protein</fullName>
    </recommendedName>
</protein>
<gene>
    <name evidence="3" type="ORF">METZ01_LOCUS176411</name>
</gene>
<proteinExistence type="predicted"/>
<dbReference type="AlphaFoldDB" id="A0A382CE03"/>